<feature type="domain" description="HTH arsR-type" evidence="4">
    <location>
        <begin position="18"/>
        <end position="112"/>
    </location>
</feature>
<proteinExistence type="predicted"/>
<protein>
    <submittedName>
        <fullName evidence="5">ArsR family transcriptional regulator</fullName>
    </submittedName>
</protein>
<reference evidence="5 6" key="1">
    <citation type="journal article" date="2019" name="Environ. Microbiol.">
        <title>Species interactions and distinct microbial communities in high Arctic permafrost affected cryosols are associated with the CH4 and CO2 gas fluxes.</title>
        <authorList>
            <person name="Altshuler I."/>
            <person name="Hamel J."/>
            <person name="Turney S."/>
            <person name="Magnuson E."/>
            <person name="Levesque R."/>
            <person name="Greer C."/>
            <person name="Whyte L.G."/>
        </authorList>
    </citation>
    <scope>NUCLEOTIDE SEQUENCE [LARGE SCALE GENOMIC DNA]</scope>
    <source>
        <strain evidence="5 6">S9.3A</strain>
    </source>
</reference>
<dbReference type="InterPro" id="IPR051081">
    <property type="entry name" value="HTH_MetalResp_TranReg"/>
</dbReference>
<evidence type="ECO:0000313" key="5">
    <source>
        <dbReference type="EMBL" id="TPG19560.1"/>
    </source>
</evidence>
<dbReference type="Pfam" id="PF12840">
    <property type="entry name" value="HTH_20"/>
    <property type="match status" value="1"/>
</dbReference>
<dbReference type="RefSeq" id="WP_140737210.1">
    <property type="nucleotide sequence ID" value="NZ_RCZM01000001.1"/>
</dbReference>
<dbReference type="SUPFAM" id="SSF46785">
    <property type="entry name" value="Winged helix' DNA-binding domain"/>
    <property type="match status" value="1"/>
</dbReference>
<dbReference type="Proteomes" id="UP000317722">
    <property type="component" value="Unassembled WGS sequence"/>
</dbReference>
<dbReference type="EMBL" id="RCZM01000001">
    <property type="protein sequence ID" value="TPG19560.1"/>
    <property type="molecule type" value="Genomic_DNA"/>
</dbReference>
<dbReference type="SMART" id="SM00418">
    <property type="entry name" value="HTH_ARSR"/>
    <property type="match status" value="1"/>
</dbReference>
<dbReference type="PRINTS" id="PR00778">
    <property type="entry name" value="HTHARSR"/>
</dbReference>
<evidence type="ECO:0000256" key="2">
    <source>
        <dbReference type="ARBA" id="ARBA00023125"/>
    </source>
</evidence>
<dbReference type="GO" id="GO:0003677">
    <property type="term" value="F:DNA binding"/>
    <property type="evidence" value="ECO:0007669"/>
    <property type="project" value="UniProtKB-KW"/>
</dbReference>
<dbReference type="PANTHER" id="PTHR33154">
    <property type="entry name" value="TRANSCRIPTIONAL REGULATOR, ARSR FAMILY"/>
    <property type="match status" value="1"/>
</dbReference>
<sequence>MPRDRDPAVEVLEATDPRQLKALAHPLRNRIIFALGAEGSTVSQLAKSLSTNKGNVAHHLAVLEQAGLVRRGDRRQVRGGTEQYFLRVARRLRTPGGSRAGHTAALLQAVAEEIDGSPTDALLNLRRIRLTRQQAAALSSHLERLVDELPEAGPREATHGVLVSVFQSGHPPR</sequence>
<dbReference type="InterPro" id="IPR036388">
    <property type="entry name" value="WH-like_DNA-bd_sf"/>
</dbReference>
<evidence type="ECO:0000256" key="3">
    <source>
        <dbReference type="ARBA" id="ARBA00023163"/>
    </source>
</evidence>
<dbReference type="GO" id="GO:0003700">
    <property type="term" value="F:DNA-binding transcription factor activity"/>
    <property type="evidence" value="ECO:0007669"/>
    <property type="project" value="InterPro"/>
</dbReference>
<dbReference type="PANTHER" id="PTHR33154:SF33">
    <property type="entry name" value="TRANSCRIPTIONAL REPRESSOR SDPR"/>
    <property type="match status" value="1"/>
</dbReference>
<gene>
    <name evidence="5" type="ORF">EAH86_03625</name>
</gene>
<dbReference type="InterPro" id="IPR001845">
    <property type="entry name" value="HTH_ArsR_DNA-bd_dom"/>
</dbReference>
<dbReference type="InterPro" id="IPR011991">
    <property type="entry name" value="ArsR-like_HTH"/>
</dbReference>
<dbReference type="Gene3D" id="1.10.10.10">
    <property type="entry name" value="Winged helix-like DNA-binding domain superfamily/Winged helix DNA-binding domain"/>
    <property type="match status" value="1"/>
</dbReference>
<keyword evidence="3" id="KW-0804">Transcription</keyword>
<name>A0A502D474_9MICO</name>
<keyword evidence="2" id="KW-0238">DNA-binding</keyword>
<evidence type="ECO:0000256" key="1">
    <source>
        <dbReference type="ARBA" id="ARBA00023015"/>
    </source>
</evidence>
<dbReference type="InterPro" id="IPR036390">
    <property type="entry name" value="WH_DNA-bd_sf"/>
</dbReference>
<evidence type="ECO:0000313" key="6">
    <source>
        <dbReference type="Proteomes" id="UP000317722"/>
    </source>
</evidence>
<keyword evidence="1" id="KW-0805">Transcription regulation</keyword>
<comment type="caution">
    <text evidence="5">The sequence shown here is derived from an EMBL/GenBank/DDBJ whole genome shotgun (WGS) entry which is preliminary data.</text>
</comment>
<evidence type="ECO:0000259" key="4">
    <source>
        <dbReference type="SMART" id="SM00418"/>
    </source>
</evidence>
<dbReference type="OrthoDB" id="7945987at2"/>
<accession>A0A502D474</accession>
<dbReference type="AlphaFoldDB" id="A0A502D474"/>
<organism evidence="5 6">
    <name type="scientific">Pedococcus bigeumensis</name>
    <dbReference type="NCBI Taxonomy" id="433644"/>
    <lineage>
        <taxon>Bacteria</taxon>
        <taxon>Bacillati</taxon>
        <taxon>Actinomycetota</taxon>
        <taxon>Actinomycetes</taxon>
        <taxon>Micrococcales</taxon>
        <taxon>Intrasporangiaceae</taxon>
        <taxon>Pedococcus</taxon>
    </lineage>
</organism>
<keyword evidence="6" id="KW-1185">Reference proteome</keyword>
<dbReference type="CDD" id="cd00090">
    <property type="entry name" value="HTH_ARSR"/>
    <property type="match status" value="1"/>
</dbReference>